<dbReference type="PANTHER" id="PTHR21485">
    <property type="entry name" value="HAD SUPERFAMILY MEMBERS CMAS AND KDSC"/>
    <property type="match status" value="1"/>
</dbReference>
<keyword evidence="1" id="KW-0808">Transferase</keyword>
<dbReference type="InterPro" id="IPR003329">
    <property type="entry name" value="Cytidylyl_trans"/>
</dbReference>
<evidence type="ECO:0000313" key="2">
    <source>
        <dbReference type="Proteomes" id="UP000241229"/>
    </source>
</evidence>
<accession>A0A2P7RNG4</accession>
<proteinExistence type="predicted"/>
<keyword evidence="2" id="KW-1185">Reference proteome</keyword>
<dbReference type="OrthoDB" id="9805604at2"/>
<dbReference type="Pfam" id="PF02348">
    <property type="entry name" value="CTP_transf_3"/>
    <property type="match status" value="1"/>
</dbReference>
<dbReference type="EMBL" id="PXYK01000040">
    <property type="protein sequence ID" value="PSJ51767.1"/>
    <property type="molecule type" value="Genomic_DNA"/>
</dbReference>
<dbReference type="InterPro" id="IPR020039">
    <property type="entry name" value="PseF"/>
</dbReference>
<dbReference type="SUPFAM" id="SSF53448">
    <property type="entry name" value="Nucleotide-diphospho-sugar transferases"/>
    <property type="match status" value="1"/>
</dbReference>
<protein>
    <submittedName>
        <fullName evidence="1">Pseudaminic acid cytidylyltransferase</fullName>
    </submittedName>
</protein>
<dbReference type="GO" id="GO:0008781">
    <property type="term" value="F:N-acylneuraminate cytidylyltransferase activity"/>
    <property type="evidence" value="ECO:0007669"/>
    <property type="project" value="TreeGrafter"/>
</dbReference>
<keyword evidence="1" id="KW-0548">Nucleotidyltransferase</keyword>
<dbReference type="AlphaFoldDB" id="A0A2P7RNG4"/>
<sequence>MLAIIPARGGSKRIPRKNIRPFGGRPMIHWPVAAALKSGLFDHVVVSTDDDEIAAVAAEAGALRPFVRPASLSDDHTPLRPVIKHAIAAAEEHYDRPVAFACCILATAAFLAVDDLRAGFDALSRPETDFAFAATHFPSPIQRALRRSAAGGVEMLNPEHRFTRSQDLEECFYDVGQFYWGARAPFMDDGLMYGHRSVPIMIPQNRARDIDTLEDWAEAELLLNFHRLSANNEEISSTPNLRMTNL</sequence>
<dbReference type="PANTHER" id="PTHR21485:SF6">
    <property type="entry name" value="N-ACYLNEURAMINATE CYTIDYLYLTRANSFERASE-RELATED"/>
    <property type="match status" value="1"/>
</dbReference>
<comment type="caution">
    <text evidence="1">The sequence shown here is derived from an EMBL/GenBank/DDBJ whole genome shotgun (WGS) entry which is preliminary data.</text>
</comment>
<dbReference type="CDD" id="cd02513">
    <property type="entry name" value="CMP-NeuAc_Synthase"/>
    <property type="match status" value="1"/>
</dbReference>
<dbReference type="InterPro" id="IPR029044">
    <property type="entry name" value="Nucleotide-diphossugar_trans"/>
</dbReference>
<dbReference type="Gene3D" id="3.90.550.10">
    <property type="entry name" value="Spore Coat Polysaccharide Biosynthesis Protein SpsA, Chain A"/>
    <property type="match status" value="1"/>
</dbReference>
<dbReference type="NCBIfam" id="TIGR03584">
    <property type="entry name" value="PseF"/>
    <property type="match status" value="1"/>
</dbReference>
<gene>
    <name evidence="1" type="primary">pseF</name>
    <name evidence="1" type="ORF">C7I84_27120</name>
</gene>
<organism evidence="1 2">
    <name type="scientific">Kumtagia ephedrae</name>
    <dbReference type="NCBI Taxonomy" id="2116701"/>
    <lineage>
        <taxon>Bacteria</taxon>
        <taxon>Pseudomonadati</taxon>
        <taxon>Pseudomonadota</taxon>
        <taxon>Alphaproteobacteria</taxon>
        <taxon>Hyphomicrobiales</taxon>
        <taxon>Phyllobacteriaceae</taxon>
        <taxon>Kumtagia</taxon>
    </lineage>
</organism>
<dbReference type="InterPro" id="IPR050793">
    <property type="entry name" value="CMP-NeuNAc_synthase"/>
</dbReference>
<reference evidence="1 2" key="1">
    <citation type="submission" date="2018-03" db="EMBL/GenBank/DDBJ databases">
        <title>The draft genome of Mesorhizobium sp. 6GN-30.</title>
        <authorList>
            <person name="Liu L."/>
            <person name="Li L."/>
            <person name="Wang T."/>
            <person name="Zhang X."/>
            <person name="Liang L."/>
        </authorList>
    </citation>
    <scope>NUCLEOTIDE SEQUENCE [LARGE SCALE GENOMIC DNA]</scope>
    <source>
        <strain evidence="1 2">6GN30</strain>
    </source>
</reference>
<name>A0A2P7RNG4_9HYPH</name>
<dbReference type="Proteomes" id="UP000241229">
    <property type="component" value="Unassembled WGS sequence"/>
</dbReference>
<evidence type="ECO:0000313" key="1">
    <source>
        <dbReference type="EMBL" id="PSJ51767.1"/>
    </source>
</evidence>